<dbReference type="InterPro" id="IPR001666">
    <property type="entry name" value="PI_transfer"/>
</dbReference>
<feature type="domain" description="LNS2/PITP" evidence="1">
    <location>
        <begin position="47"/>
        <end position="142"/>
    </location>
</feature>
<dbReference type="InterPro" id="IPR031315">
    <property type="entry name" value="LNS2/PITP"/>
</dbReference>
<accession>A0A3P7MHQ3</accession>
<dbReference type="EMBL" id="UYRV01110454">
    <property type="protein sequence ID" value="VDN26020.1"/>
    <property type="molecule type" value="Genomic_DNA"/>
</dbReference>
<evidence type="ECO:0000313" key="2">
    <source>
        <dbReference type="EMBL" id="VDN26020.1"/>
    </source>
</evidence>
<keyword evidence="3" id="KW-1185">Reference proteome</keyword>
<proteinExistence type="predicted"/>
<evidence type="ECO:0000313" key="3">
    <source>
        <dbReference type="Proteomes" id="UP000271889"/>
    </source>
</evidence>
<organism evidence="2 3">
    <name type="scientific">Cylicostephanus goldi</name>
    <name type="common">Nematode worm</name>
    <dbReference type="NCBI Taxonomy" id="71465"/>
    <lineage>
        <taxon>Eukaryota</taxon>
        <taxon>Metazoa</taxon>
        <taxon>Ecdysozoa</taxon>
        <taxon>Nematoda</taxon>
        <taxon>Chromadorea</taxon>
        <taxon>Rhabditida</taxon>
        <taxon>Rhabditina</taxon>
        <taxon>Rhabditomorpha</taxon>
        <taxon>Strongyloidea</taxon>
        <taxon>Strongylidae</taxon>
        <taxon>Cylicostephanus</taxon>
    </lineage>
</organism>
<dbReference type="GO" id="GO:0035091">
    <property type="term" value="F:phosphatidylinositol binding"/>
    <property type="evidence" value="ECO:0007669"/>
    <property type="project" value="TreeGrafter"/>
</dbReference>
<dbReference type="Pfam" id="PF24694">
    <property type="entry name" value="LNS2_PITM1-3"/>
    <property type="match status" value="1"/>
</dbReference>
<sequence length="169" mass="18509">MHSVKVGLQSVLLKTLDVKSVLQMVVHGDRSYLDSFVAVVPSTTQCVVFSVDGSLTASVSGFVILYLTARPDMQQRVVSAWLAQHCFPHDMGIKVHAAYGSSKSSRQTFLTHHLQDVAVYCSAGVEQSRIVSVAGSRRRNCIFIGALNNTSNYKLLLQLKCLTSSYSKI</sequence>
<dbReference type="GO" id="GO:0005737">
    <property type="term" value="C:cytoplasm"/>
    <property type="evidence" value="ECO:0007669"/>
    <property type="project" value="TreeGrafter"/>
</dbReference>
<dbReference type="PANTHER" id="PTHR10658">
    <property type="entry name" value="PHOSPHATIDYLINOSITOL TRANSFER PROTEIN"/>
    <property type="match status" value="1"/>
</dbReference>
<dbReference type="GO" id="GO:0008525">
    <property type="term" value="F:phosphatidylcholine transporter activity"/>
    <property type="evidence" value="ECO:0007669"/>
    <property type="project" value="TreeGrafter"/>
</dbReference>
<evidence type="ECO:0000259" key="1">
    <source>
        <dbReference type="SMART" id="SM00775"/>
    </source>
</evidence>
<dbReference type="Proteomes" id="UP000271889">
    <property type="component" value="Unassembled WGS sequence"/>
</dbReference>
<dbReference type="PANTHER" id="PTHR10658:SF81">
    <property type="entry name" value="PROTEIN RETINAL DEGENERATION B"/>
    <property type="match status" value="1"/>
</dbReference>
<name>A0A3P7MHQ3_CYLGO</name>
<reference evidence="2 3" key="1">
    <citation type="submission" date="2018-11" db="EMBL/GenBank/DDBJ databases">
        <authorList>
            <consortium name="Pathogen Informatics"/>
        </authorList>
    </citation>
    <scope>NUCLEOTIDE SEQUENCE [LARGE SCALE GENOMIC DNA]</scope>
</reference>
<dbReference type="SMART" id="SM00775">
    <property type="entry name" value="LNS2"/>
    <property type="match status" value="1"/>
</dbReference>
<dbReference type="GO" id="GO:0008526">
    <property type="term" value="F:phosphatidylinositol transfer activity"/>
    <property type="evidence" value="ECO:0007669"/>
    <property type="project" value="TreeGrafter"/>
</dbReference>
<dbReference type="AlphaFoldDB" id="A0A3P7MHQ3"/>
<gene>
    <name evidence="2" type="ORF">CGOC_LOCUS10273</name>
</gene>
<protein>
    <recommendedName>
        <fullName evidence="1">LNS2/PITP domain-containing protein</fullName>
    </recommendedName>
</protein>
<dbReference type="OrthoDB" id="10053061at2759"/>
<dbReference type="GO" id="GO:0031210">
    <property type="term" value="F:phosphatidylcholine binding"/>
    <property type="evidence" value="ECO:0007669"/>
    <property type="project" value="TreeGrafter"/>
</dbReference>